<keyword evidence="1" id="KW-0812">Transmembrane</keyword>
<sequence>MTAEKGNEPRLDVLLKEHAITCSQIHEMVNYSDKMVSISLAGIGLAFTYGVKESSAVAIVALPFIALGLLAYFCSVFYSIAVLGGYRKCLEEEINKFTGLPALCWEKVTTKLLHNSIPAIGIVVVLGLLYLSLCAVAWGNVSTTAGEQVTRMIKLAYVGGGLFLSAASLSLRTAHQRSYEPTFPKWPAA</sequence>
<keyword evidence="3" id="KW-1185">Reference proteome</keyword>
<protein>
    <submittedName>
        <fullName evidence="2">Uncharacterized protein</fullName>
    </submittedName>
</protein>
<feature type="transmembrane region" description="Helical" evidence="1">
    <location>
        <begin position="35"/>
        <end position="51"/>
    </location>
</feature>
<dbReference type="Proteomes" id="UP000474758">
    <property type="component" value="Unassembled WGS sequence"/>
</dbReference>
<dbReference type="EMBL" id="JAALFE010000036">
    <property type="protein sequence ID" value="NGQ93207.1"/>
    <property type="molecule type" value="Genomic_DNA"/>
</dbReference>
<accession>A0A6M1U0B1</accession>
<reference evidence="2 3" key="1">
    <citation type="submission" date="2020-02" db="EMBL/GenBank/DDBJ databases">
        <title>Rhodobacter translucens sp. nov., a novel bacterium isolated from activated sludge.</title>
        <authorList>
            <person name="Liu J."/>
        </authorList>
    </citation>
    <scope>NUCLEOTIDE SEQUENCE [LARGE SCALE GENOMIC DNA]</scope>
    <source>
        <strain evidence="2 3">HX-7-19</strain>
    </source>
</reference>
<feature type="transmembrane region" description="Helical" evidence="1">
    <location>
        <begin position="57"/>
        <end position="86"/>
    </location>
</feature>
<dbReference type="AlphaFoldDB" id="A0A6M1U0B1"/>
<evidence type="ECO:0000256" key="1">
    <source>
        <dbReference type="SAM" id="Phobius"/>
    </source>
</evidence>
<evidence type="ECO:0000313" key="2">
    <source>
        <dbReference type="EMBL" id="NGQ93207.1"/>
    </source>
</evidence>
<keyword evidence="1" id="KW-0472">Membrane</keyword>
<gene>
    <name evidence="2" type="ORF">G5V65_20155</name>
</gene>
<proteinExistence type="predicted"/>
<organism evidence="2 3">
    <name type="scientific">Paragemmobacter kunshanensis</name>
    <dbReference type="NCBI Taxonomy" id="2583234"/>
    <lineage>
        <taxon>Bacteria</taxon>
        <taxon>Pseudomonadati</taxon>
        <taxon>Pseudomonadota</taxon>
        <taxon>Alphaproteobacteria</taxon>
        <taxon>Rhodobacterales</taxon>
        <taxon>Paracoccaceae</taxon>
        <taxon>Paragemmobacter</taxon>
    </lineage>
</organism>
<feature type="transmembrane region" description="Helical" evidence="1">
    <location>
        <begin position="117"/>
        <end position="140"/>
    </location>
</feature>
<dbReference type="RefSeq" id="WP_165054001.1">
    <property type="nucleotide sequence ID" value="NZ_JAALFE010000036.1"/>
</dbReference>
<name>A0A6M1U0B1_9RHOB</name>
<evidence type="ECO:0000313" key="3">
    <source>
        <dbReference type="Proteomes" id="UP000474758"/>
    </source>
</evidence>
<feature type="transmembrane region" description="Helical" evidence="1">
    <location>
        <begin position="152"/>
        <end position="171"/>
    </location>
</feature>
<keyword evidence="1" id="KW-1133">Transmembrane helix</keyword>
<comment type="caution">
    <text evidence="2">The sequence shown here is derived from an EMBL/GenBank/DDBJ whole genome shotgun (WGS) entry which is preliminary data.</text>
</comment>